<feature type="active site" description="Charge relay system" evidence="6">
    <location>
        <position position="214"/>
    </location>
</feature>
<dbReference type="EMBL" id="JAULSW010000001">
    <property type="protein sequence ID" value="KAK3393930.1"/>
    <property type="molecule type" value="Genomic_DNA"/>
</dbReference>
<evidence type="ECO:0000256" key="6">
    <source>
        <dbReference type="PROSITE-ProRule" id="PRU01240"/>
    </source>
</evidence>
<evidence type="ECO:0000256" key="4">
    <source>
        <dbReference type="ARBA" id="ARBA00022801"/>
    </source>
</evidence>
<dbReference type="PROSITE" id="PS51892">
    <property type="entry name" value="SUBTILASE"/>
    <property type="match status" value="1"/>
</dbReference>
<dbReference type="PROSITE" id="PS00138">
    <property type="entry name" value="SUBTILASE_SER"/>
    <property type="match status" value="1"/>
</dbReference>
<comment type="caution">
    <text evidence="11">The sequence shown here is derived from an EMBL/GenBank/DDBJ whole genome shotgun (WGS) entry which is preliminary data.</text>
</comment>
<dbReference type="PROSITE" id="PS00136">
    <property type="entry name" value="SUBTILASE_ASP"/>
    <property type="match status" value="1"/>
</dbReference>
<evidence type="ECO:0000256" key="3">
    <source>
        <dbReference type="ARBA" id="ARBA00022729"/>
    </source>
</evidence>
<dbReference type="Pfam" id="PF05922">
    <property type="entry name" value="Inhibitor_I9"/>
    <property type="match status" value="1"/>
</dbReference>
<dbReference type="InterPro" id="IPR037045">
    <property type="entry name" value="S8pro/Inhibitor_I9_sf"/>
</dbReference>
<dbReference type="InterPro" id="IPR023827">
    <property type="entry name" value="Peptidase_S8_Asp-AS"/>
</dbReference>
<dbReference type="AlphaFoldDB" id="A0AAE0P6L4"/>
<evidence type="ECO:0000256" key="5">
    <source>
        <dbReference type="ARBA" id="ARBA00022825"/>
    </source>
</evidence>
<accession>A0AAE0P6L4</accession>
<keyword evidence="12" id="KW-1185">Reference proteome</keyword>
<gene>
    <name evidence="11" type="ORF">B0H63DRAFT_498833</name>
</gene>
<feature type="chain" id="PRO_5042115047" evidence="8">
    <location>
        <begin position="21"/>
        <end position="427"/>
    </location>
</feature>
<proteinExistence type="inferred from homology"/>
<dbReference type="Gene3D" id="3.30.70.80">
    <property type="entry name" value="Peptidase S8 propeptide/proteinase inhibitor I9"/>
    <property type="match status" value="1"/>
</dbReference>
<dbReference type="SUPFAM" id="SSF54897">
    <property type="entry name" value="Protease propeptides/inhibitors"/>
    <property type="match status" value="1"/>
</dbReference>
<dbReference type="PANTHER" id="PTHR43806">
    <property type="entry name" value="PEPTIDASE S8"/>
    <property type="match status" value="1"/>
</dbReference>
<feature type="signal peptide" evidence="8">
    <location>
        <begin position="1"/>
        <end position="20"/>
    </location>
</feature>
<feature type="domain" description="Peptidase S8/S53" evidence="9">
    <location>
        <begin position="175"/>
        <end position="387"/>
    </location>
</feature>
<feature type="active site" description="Charge relay system" evidence="6">
    <location>
        <position position="182"/>
    </location>
</feature>
<protein>
    <submittedName>
        <fullName evidence="11">Peptidase S8/S53 domain-containing protein</fullName>
    </submittedName>
</protein>
<evidence type="ECO:0000313" key="12">
    <source>
        <dbReference type="Proteomes" id="UP001285441"/>
    </source>
</evidence>
<dbReference type="Pfam" id="PF00082">
    <property type="entry name" value="Peptidase_S8"/>
    <property type="match status" value="1"/>
</dbReference>
<evidence type="ECO:0000256" key="8">
    <source>
        <dbReference type="SAM" id="SignalP"/>
    </source>
</evidence>
<dbReference type="FunFam" id="3.40.50.200:FF:000007">
    <property type="entry name" value="Subtilisin-like serine protease"/>
    <property type="match status" value="1"/>
</dbReference>
<keyword evidence="2 6" id="KW-0645">Protease</keyword>
<dbReference type="InterPro" id="IPR022398">
    <property type="entry name" value="Peptidase_S8_His-AS"/>
</dbReference>
<evidence type="ECO:0000259" key="9">
    <source>
        <dbReference type="Pfam" id="PF00082"/>
    </source>
</evidence>
<dbReference type="InterPro" id="IPR015500">
    <property type="entry name" value="Peptidase_S8_subtilisin-rel"/>
</dbReference>
<dbReference type="PANTHER" id="PTHR43806:SF66">
    <property type="entry name" value="SERIN ENDOPEPTIDASE"/>
    <property type="match status" value="1"/>
</dbReference>
<dbReference type="GO" id="GO:0006508">
    <property type="term" value="P:proteolysis"/>
    <property type="evidence" value="ECO:0007669"/>
    <property type="project" value="UniProtKB-KW"/>
</dbReference>
<organism evidence="11 12">
    <name type="scientific">Podospora didyma</name>
    <dbReference type="NCBI Taxonomy" id="330526"/>
    <lineage>
        <taxon>Eukaryota</taxon>
        <taxon>Fungi</taxon>
        <taxon>Dikarya</taxon>
        <taxon>Ascomycota</taxon>
        <taxon>Pezizomycotina</taxon>
        <taxon>Sordariomycetes</taxon>
        <taxon>Sordariomycetidae</taxon>
        <taxon>Sordariales</taxon>
        <taxon>Podosporaceae</taxon>
        <taxon>Podospora</taxon>
    </lineage>
</organism>
<dbReference type="Gene3D" id="3.40.50.200">
    <property type="entry name" value="Peptidase S8/S53 domain"/>
    <property type="match status" value="1"/>
</dbReference>
<evidence type="ECO:0000256" key="2">
    <source>
        <dbReference type="ARBA" id="ARBA00022670"/>
    </source>
</evidence>
<evidence type="ECO:0000313" key="11">
    <source>
        <dbReference type="EMBL" id="KAK3393930.1"/>
    </source>
</evidence>
<keyword evidence="3 8" id="KW-0732">Signal</keyword>
<reference evidence="11" key="1">
    <citation type="journal article" date="2023" name="Mol. Phylogenet. Evol.">
        <title>Genome-scale phylogeny and comparative genomics of the fungal order Sordariales.</title>
        <authorList>
            <person name="Hensen N."/>
            <person name="Bonometti L."/>
            <person name="Westerberg I."/>
            <person name="Brannstrom I.O."/>
            <person name="Guillou S."/>
            <person name="Cros-Aarteil S."/>
            <person name="Calhoun S."/>
            <person name="Haridas S."/>
            <person name="Kuo A."/>
            <person name="Mondo S."/>
            <person name="Pangilinan J."/>
            <person name="Riley R."/>
            <person name="LaButti K."/>
            <person name="Andreopoulos B."/>
            <person name="Lipzen A."/>
            <person name="Chen C."/>
            <person name="Yan M."/>
            <person name="Daum C."/>
            <person name="Ng V."/>
            <person name="Clum A."/>
            <person name="Steindorff A."/>
            <person name="Ohm R.A."/>
            <person name="Martin F."/>
            <person name="Silar P."/>
            <person name="Natvig D.O."/>
            <person name="Lalanne C."/>
            <person name="Gautier V."/>
            <person name="Ament-Velasquez S.L."/>
            <person name="Kruys A."/>
            <person name="Hutchinson M.I."/>
            <person name="Powell A.J."/>
            <person name="Barry K."/>
            <person name="Miller A.N."/>
            <person name="Grigoriev I.V."/>
            <person name="Debuchy R."/>
            <person name="Gladieux P."/>
            <person name="Hiltunen Thoren M."/>
            <person name="Johannesson H."/>
        </authorList>
    </citation>
    <scope>NUCLEOTIDE SEQUENCE</scope>
    <source>
        <strain evidence="11">CBS 232.78</strain>
    </source>
</reference>
<keyword evidence="4 6" id="KW-0378">Hydrolase</keyword>
<comment type="similarity">
    <text evidence="1 6 7">Belongs to the peptidase S8 family.</text>
</comment>
<dbReference type="InterPro" id="IPR034193">
    <property type="entry name" value="PCSK9_ProteinaseK-like"/>
</dbReference>
<dbReference type="InterPro" id="IPR000209">
    <property type="entry name" value="Peptidase_S8/S53_dom"/>
</dbReference>
<evidence type="ECO:0000256" key="1">
    <source>
        <dbReference type="ARBA" id="ARBA00011073"/>
    </source>
</evidence>
<keyword evidence="5 6" id="KW-0720">Serine protease</keyword>
<dbReference type="InterPro" id="IPR010259">
    <property type="entry name" value="S8pro/Inhibitor_I9"/>
</dbReference>
<dbReference type="CDD" id="cd04077">
    <property type="entry name" value="Peptidases_S8_PCSK9_ProteinaseK_like"/>
    <property type="match status" value="1"/>
</dbReference>
<dbReference type="GO" id="GO:0004252">
    <property type="term" value="F:serine-type endopeptidase activity"/>
    <property type="evidence" value="ECO:0007669"/>
    <property type="project" value="UniProtKB-UniRule"/>
</dbReference>
<dbReference type="InterPro" id="IPR036852">
    <property type="entry name" value="Peptidase_S8/S53_dom_sf"/>
</dbReference>
<dbReference type="SUPFAM" id="SSF52743">
    <property type="entry name" value="Subtilisin-like"/>
    <property type="match status" value="1"/>
</dbReference>
<sequence>MKYLVITLLGLSSLAGVVLADAPIVNAEAKEGVVPDQYIVVYKDNAKLSASDRKKHEDDITRLSKNKKKAGISQSFNITGFQGYNVEIDQADLAAITKFDAISYLEKVTIVQTVLPSLPTPGSIDTSKYNSATLGKRALVSAYGYNWGDIRISHKTKAAFLASTSYIYDNTAGVGTWIYVVDTGVLINHQEVVGRATWGANFIAGSPNTDQHGHGTHVAGTAAGRYVGVANRANIVAVKVLDATGRGPTTGVISGLQWAANNAIANGRATKSVVNMSLGGPLSSAMNQMVQAVTNAGVTVVVAAGNDAKSATLYSPASAPSAITVGASDKTDKWAYFSNFGSPVDIIAPGVGILSSYFTSPTSYVYMDGTSQATPHVAGLVAYFMAKDGVRGPVQSLTKLKQWASSNLISSVPAGTVNTLAYNGDGY</sequence>
<dbReference type="PROSITE" id="PS00137">
    <property type="entry name" value="SUBTILASE_HIS"/>
    <property type="match status" value="1"/>
</dbReference>
<feature type="active site" description="Charge relay system" evidence="6">
    <location>
        <position position="371"/>
    </location>
</feature>
<dbReference type="Proteomes" id="UP001285441">
    <property type="component" value="Unassembled WGS sequence"/>
</dbReference>
<feature type="domain" description="Inhibitor I9" evidence="10">
    <location>
        <begin position="37"/>
        <end position="113"/>
    </location>
</feature>
<dbReference type="InterPro" id="IPR023828">
    <property type="entry name" value="Peptidase_S8_Ser-AS"/>
</dbReference>
<evidence type="ECO:0000256" key="7">
    <source>
        <dbReference type="RuleBase" id="RU003355"/>
    </source>
</evidence>
<evidence type="ECO:0000259" key="10">
    <source>
        <dbReference type="Pfam" id="PF05922"/>
    </source>
</evidence>
<name>A0AAE0P6L4_9PEZI</name>
<dbReference type="InterPro" id="IPR050131">
    <property type="entry name" value="Peptidase_S8_subtilisin-like"/>
</dbReference>
<reference evidence="11" key="2">
    <citation type="submission" date="2023-06" db="EMBL/GenBank/DDBJ databases">
        <authorList>
            <consortium name="Lawrence Berkeley National Laboratory"/>
            <person name="Haridas S."/>
            <person name="Hensen N."/>
            <person name="Bonometti L."/>
            <person name="Westerberg I."/>
            <person name="Brannstrom I.O."/>
            <person name="Guillou S."/>
            <person name="Cros-Aarteil S."/>
            <person name="Calhoun S."/>
            <person name="Kuo A."/>
            <person name="Mondo S."/>
            <person name="Pangilinan J."/>
            <person name="Riley R."/>
            <person name="LaButti K."/>
            <person name="Andreopoulos B."/>
            <person name="Lipzen A."/>
            <person name="Chen C."/>
            <person name="Yanf M."/>
            <person name="Daum C."/>
            <person name="Ng V."/>
            <person name="Clum A."/>
            <person name="Steindorff A."/>
            <person name="Ohm R."/>
            <person name="Martin F."/>
            <person name="Silar P."/>
            <person name="Natvig D."/>
            <person name="Lalanne C."/>
            <person name="Gautier V."/>
            <person name="Ament-velasquez S.L."/>
            <person name="Kruys A."/>
            <person name="Hutchinson M.I."/>
            <person name="Powell A.J."/>
            <person name="Barry K."/>
            <person name="Miller A.N."/>
            <person name="Grigoriev I.V."/>
            <person name="Debuchy R."/>
            <person name="Gladieux P."/>
            <person name="Thoren M.H."/>
            <person name="Johannesson H."/>
        </authorList>
    </citation>
    <scope>NUCLEOTIDE SEQUENCE</scope>
    <source>
        <strain evidence="11">CBS 232.78</strain>
    </source>
</reference>
<dbReference type="PRINTS" id="PR00723">
    <property type="entry name" value="SUBTILISIN"/>
</dbReference>